<name>A0A2H3JIK9_WOLCO</name>
<evidence type="ECO:0000313" key="1">
    <source>
        <dbReference type="EMBL" id="PCH36514.1"/>
    </source>
</evidence>
<protein>
    <submittedName>
        <fullName evidence="1">Uncharacterized protein</fullName>
    </submittedName>
</protein>
<organism evidence="1 2">
    <name type="scientific">Wolfiporia cocos (strain MD-104)</name>
    <name type="common">Brown rot fungus</name>
    <dbReference type="NCBI Taxonomy" id="742152"/>
    <lineage>
        <taxon>Eukaryota</taxon>
        <taxon>Fungi</taxon>
        <taxon>Dikarya</taxon>
        <taxon>Basidiomycota</taxon>
        <taxon>Agaricomycotina</taxon>
        <taxon>Agaricomycetes</taxon>
        <taxon>Polyporales</taxon>
        <taxon>Phaeolaceae</taxon>
        <taxon>Wolfiporia</taxon>
    </lineage>
</organism>
<dbReference type="AlphaFoldDB" id="A0A2H3JIK9"/>
<gene>
    <name evidence="1" type="ORF">WOLCODRAFT_20593</name>
</gene>
<sequence>MSESPKASISQPMFGATYEKPLYAGTSHIQLAKIFPALCGMSASGFGPLFTLPKVQISHRPLVLLHALRAELLSAGIAPVRGWLSTCKEDYAVLQLTCKANQRSVLGNSRGVRQQFWLFDIVG</sequence>
<reference evidence="1 2" key="1">
    <citation type="journal article" date="2012" name="Science">
        <title>The Paleozoic origin of enzymatic lignin decomposition reconstructed from 31 fungal genomes.</title>
        <authorList>
            <person name="Floudas D."/>
            <person name="Binder M."/>
            <person name="Riley R."/>
            <person name="Barry K."/>
            <person name="Blanchette R.A."/>
            <person name="Henrissat B."/>
            <person name="Martinez A.T."/>
            <person name="Otillar R."/>
            <person name="Spatafora J.W."/>
            <person name="Yadav J.S."/>
            <person name="Aerts A."/>
            <person name="Benoit I."/>
            <person name="Boyd A."/>
            <person name="Carlson A."/>
            <person name="Copeland A."/>
            <person name="Coutinho P.M."/>
            <person name="de Vries R.P."/>
            <person name="Ferreira P."/>
            <person name="Findley K."/>
            <person name="Foster B."/>
            <person name="Gaskell J."/>
            <person name="Glotzer D."/>
            <person name="Gorecki P."/>
            <person name="Heitman J."/>
            <person name="Hesse C."/>
            <person name="Hori C."/>
            <person name="Igarashi K."/>
            <person name="Jurgens J.A."/>
            <person name="Kallen N."/>
            <person name="Kersten P."/>
            <person name="Kohler A."/>
            <person name="Kuees U."/>
            <person name="Kumar T.K.A."/>
            <person name="Kuo A."/>
            <person name="LaButti K."/>
            <person name="Larrondo L.F."/>
            <person name="Lindquist E."/>
            <person name="Ling A."/>
            <person name="Lombard V."/>
            <person name="Lucas S."/>
            <person name="Lundell T."/>
            <person name="Martin R."/>
            <person name="McLaughlin D.J."/>
            <person name="Morgenstern I."/>
            <person name="Morin E."/>
            <person name="Murat C."/>
            <person name="Nagy L.G."/>
            <person name="Nolan M."/>
            <person name="Ohm R.A."/>
            <person name="Patyshakuliyeva A."/>
            <person name="Rokas A."/>
            <person name="Ruiz-Duenas F.J."/>
            <person name="Sabat G."/>
            <person name="Salamov A."/>
            <person name="Samejima M."/>
            <person name="Schmutz J."/>
            <person name="Slot J.C."/>
            <person name="St John F."/>
            <person name="Stenlid J."/>
            <person name="Sun H."/>
            <person name="Sun S."/>
            <person name="Syed K."/>
            <person name="Tsang A."/>
            <person name="Wiebenga A."/>
            <person name="Young D."/>
            <person name="Pisabarro A."/>
            <person name="Eastwood D.C."/>
            <person name="Martin F."/>
            <person name="Cullen D."/>
            <person name="Grigoriev I.V."/>
            <person name="Hibbett D.S."/>
        </authorList>
    </citation>
    <scope>NUCLEOTIDE SEQUENCE [LARGE SCALE GENOMIC DNA]</scope>
    <source>
        <strain evidence="1 2">MD-104</strain>
    </source>
</reference>
<accession>A0A2H3JIK9</accession>
<evidence type="ECO:0000313" key="2">
    <source>
        <dbReference type="Proteomes" id="UP000218811"/>
    </source>
</evidence>
<keyword evidence="2" id="KW-1185">Reference proteome</keyword>
<dbReference type="EMBL" id="KB467876">
    <property type="protein sequence ID" value="PCH36514.1"/>
    <property type="molecule type" value="Genomic_DNA"/>
</dbReference>
<proteinExistence type="predicted"/>
<dbReference type="Proteomes" id="UP000218811">
    <property type="component" value="Unassembled WGS sequence"/>
</dbReference>